<feature type="transmembrane region" description="Helical" evidence="1">
    <location>
        <begin position="524"/>
        <end position="544"/>
    </location>
</feature>
<dbReference type="InterPro" id="IPR050491">
    <property type="entry name" value="AmpC-like"/>
</dbReference>
<dbReference type="Gene3D" id="3.40.710.10">
    <property type="entry name" value="DD-peptidase/beta-lactamase superfamily"/>
    <property type="match status" value="1"/>
</dbReference>
<proteinExistence type="predicted"/>
<comment type="caution">
    <text evidence="3">The sequence shown here is derived from an EMBL/GenBank/DDBJ whole genome shotgun (WGS) entry which is preliminary data.</text>
</comment>
<dbReference type="InterPro" id="IPR012338">
    <property type="entry name" value="Beta-lactam/transpept-like"/>
</dbReference>
<dbReference type="SUPFAM" id="SSF56601">
    <property type="entry name" value="beta-lactamase/transpeptidase-like"/>
    <property type="match status" value="1"/>
</dbReference>
<feature type="transmembrane region" description="Helical" evidence="1">
    <location>
        <begin position="482"/>
        <end position="503"/>
    </location>
</feature>
<keyword evidence="4" id="KW-1185">Reference proteome</keyword>
<protein>
    <recommendedName>
        <fullName evidence="2">Beta-lactamase-related domain-containing protein</fullName>
    </recommendedName>
</protein>
<dbReference type="Proteomes" id="UP001501204">
    <property type="component" value="Unassembled WGS sequence"/>
</dbReference>
<organism evidence="3 4">
    <name type="scientific">Kocuria aegyptia</name>
    <dbReference type="NCBI Taxonomy" id="330943"/>
    <lineage>
        <taxon>Bacteria</taxon>
        <taxon>Bacillati</taxon>
        <taxon>Actinomycetota</taxon>
        <taxon>Actinomycetes</taxon>
        <taxon>Micrococcales</taxon>
        <taxon>Micrococcaceae</taxon>
        <taxon>Kocuria</taxon>
    </lineage>
</organism>
<keyword evidence="1" id="KW-0472">Membrane</keyword>
<dbReference type="PANTHER" id="PTHR46825">
    <property type="entry name" value="D-ALANYL-D-ALANINE-CARBOXYPEPTIDASE/ENDOPEPTIDASE AMPH"/>
    <property type="match status" value="1"/>
</dbReference>
<evidence type="ECO:0000313" key="3">
    <source>
        <dbReference type="EMBL" id="GAA1761478.1"/>
    </source>
</evidence>
<evidence type="ECO:0000256" key="1">
    <source>
        <dbReference type="SAM" id="Phobius"/>
    </source>
</evidence>
<dbReference type="InterPro" id="IPR001466">
    <property type="entry name" value="Beta-lactam-related"/>
</dbReference>
<gene>
    <name evidence="3" type="ORF">GCM10009767_20640</name>
</gene>
<name>A0ABN2KP53_9MICC</name>
<dbReference type="Pfam" id="PF00144">
    <property type="entry name" value="Beta-lactamase"/>
    <property type="match status" value="1"/>
</dbReference>
<evidence type="ECO:0000313" key="4">
    <source>
        <dbReference type="Proteomes" id="UP001501204"/>
    </source>
</evidence>
<feature type="domain" description="Beta-lactamase-related" evidence="2">
    <location>
        <begin position="17"/>
        <end position="338"/>
    </location>
</feature>
<feature type="transmembrane region" description="Helical" evidence="1">
    <location>
        <begin position="556"/>
        <end position="576"/>
    </location>
</feature>
<sequence length="617" mass="65834">MQEARELTAEDVDTWLDGLVPALLETERIPGATVAVVSAGEIVTLRGFGAADRPRSVPGATPVDPQHHLFRTGSVSKLLTAAAVLQQVERGALDLDADIREHLDFSLELPLGAVTLRHLLSHTAGFEERVDHLLTDDPGKVRDLRTELAEDPPQQIFAPGTTPAYSNYGNALAGYVVERVTGVPFAEYVRTEILDPLGMTSTSAEQPLPPALAGRMADGFPAPEAEQAPFEHVSLPPAGSVSSTAADMAAYLNFHLGHGPDAVLGPEAMAQMHAPALPPEDLGGLGAAEQMTLGFRSHDVWGQRALSHGGDTNVFHSEMALFPEADTGLFVSLNGNGAGALSTSVLRQQLVDQFAGRYLTAPGQTLPEPAPGAAQRAAAVAGFYRSERRAESNAAALAGSVSILSVTEGPDGPDGTITAGYRFLPTRMTMQEVEPWLWREVGGTGTLAARADDDGTVRDVTLIAYWAEGKVSAWHGYFVQHLLLLAALLVLVVTLVVWPVNRLRRRRRRDAPGAAVRPRRVRRLAYTAPVLVLAGLLLFVSSLQPDLSLLRPLTRLGQALLLLGVLGLIPAAWHLADTIRRRAGVIAVTGAGLLVLSLTYIGGYTVAYRILWPDISI</sequence>
<evidence type="ECO:0000259" key="2">
    <source>
        <dbReference type="Pfam" id="PF00144"/>
    </source>
</evidence>
<keyword evidence="1" id="KW-0812">Transmembrane</keyword>
<accession>A0ABN2KP53</accession>
<reference evidence="3 4" key="1">
    <citation type="journal article" date="2019" name="Int. J. Syst. Evol. Microbiol.">
        <title>The Global Catalogue of Microorganisms (GCM) 10K type strain sequencing project: providing services to taxonomists for standard genome sequencing and annotation.</title>
        <authorList>
            <consortium name="The Broad Institute Genomics Platform"/>
            <consortium name="The Broad Institute Genome Sequencing Center for Infectious Disease"/>
            <person name="Wu L."/>
            <person name="Ma J."/>
        </authorList>
    </citation>
    <scope>NUCLEOTIDE SEQUENCE [LARGE SCALE GENOMIC DNA]</scope>
    <source>
        <strain evidence="3 4">JCM 14735</strain>
    </source>
</reference>
<dbReference type="PANTHER" id="PTHR46825:SF9">
    <property type="entry name" value="BETA-LACTAMASE-RELATED DOMAIN-CONTAINING PROTEIN"/>
    <property type="match status" value="1"/>
</dbReference>
<keyword evidence="1" id="KW-1133">Transmembrane helix</keyword>
<dbReference type="EMBL" id="BAAAOA010000020">
    <property type="protein sequence ID" value="GAA1761478.1"/>
    <property type="molecule type" value="Genomic_DNA"/>
</dbReference>
<feature type="transmembrane region" description="Helical" evidence="1">
    <location>
        <begin position="583"/>
        <end position="603"/>
    </location>
</feature>